<protein>
    <recommendedName>
        <fullName evidence="1">non-specific serine/threonine protein kinase</fullName>
        <ecNumber evidence="1">2.7.11.1</ecNumber>
    </recommendedName>
</protein>
<dbReference type="InterPro" id="IPR011009">
    <property type="entry name" value="Kinase-like_dom_sf"/>
</dbReference>
<dbReference type="InterPro" id="IPR008271">
    <property type="entry name" value="Ser/Thr_kinase_AS"/>
</dbReference>
<dbReference type="GeneID" id="94843297"/>
<evidence type="ECO:0000256" key="6">
    <source>
        <dbReference type="PROSITE-ProRule" id="PRU10141"/>
    </source>
</evidence>
<dbReference type="SMART" id="SM00220">
    <property type="entry name" value="S_TKc"/>
    <property type="match status" value="1"/>
</dbReference>
<proteinExistence type="inferred from homology"/>
<keyword evidence="3 6" id="KW-0067">ATP-binding</keyword>
<keyword evidence="7" id="KW-0723">Serine/threonine-protein kinase</keyword>
<dbReference type="GO" id="GO:0004674">
    <property type="term" value="F:protein serine/threonine kinase activity"/>
    <property type="evidence" value="ECO:0007669"/>
    <property type="project" value="UniProtKB-KW"/>
</dbReference>
<dbReference type="InterPro" id="IPR000719">
    <property type="entry name" value="Prot_kinase_dom"/>
</dbReference>
<comment type="catalytic activity">
    <reaction evidence="5">
        <text>L-seryl-[protein] + ATP = O-phospho-L-seryl-[protein] + ADP + H(+)</text>
        <dbReference type="Rhea" id="RHEA:17989"/>
        <dbReference type="Rhea" id="RHEA-COMP:9863"/>
        <dbReference type="Rhea" id="RHEA-COMP:11604"/>
        <dbReference type="ChEBI" id="CHEBI:15378"/>
        <dbReference type="ChEBI" id="CHEBI:29999"/>
        <dbReference type="ChEBI" id="CHEBI:30616"/>
        <dbReference type="ChEBI" id="CHEBI:83421"/>
        <dbReference type="ChEBI" id="CHEBI:456216"/>
        <dbReference type="EC" id="2.7.11.1"/>
    </reaction>
</comment>
<dbReference type="PANTHER" id="PTHR24346">
    <property type="entry name" value="MAP/MICROTUBULE AFFINITY-REGULATING KINASE"/>
    <property type="match status" value="1"/>
</dbReference>
<dbReference type="GO" id="GO:0005737">
    <property type="term" value="C:cytoplasm"/>
    <property type="evidence" value="ECO:0007669"/>
    <property type="project" value="TreeGrafter"/>
</dbReference>
<keyword evidence="10" id="KW-0808">Transferase</keyword>
<dbReference type="PROSITE" id="PS00108">
    <property type="entry name" value="PROTEIN_KINASE_ST"/>
    <property type="match status" value="1"/>
</dbReference>
<evidence type="ECO:0000313" key="11">
    <source>
        <dbReference type="Proteomes" id="UP000179807"/>
    </source>
</evidence>
<dbReference type="Gene3D" id="1.10.510.10">
    <property type="entry name" value="Transferase(Phosphotransferase) domain 1"/>
    <property type="match status" value="1"/>
</dbReference>
<evidence type="ECO:0000256" key="2">
    <source>
        <dbReference type="ARBA" id="ARBA00022741"/>
    </source>
</evidence>
<dbReference type="VEuPathDB" id="TrichDB:TRFO_32611"/>
<gene>
    <name evidence="10" type="ORF">TRFO_32611</name>
</gene>
<dbReference type="EMBL" id="MLAK01000945">
    <property type="protein sequence ID" value="OHT00649.1"/>
    <property type="molecule type" value="Genomic_DNA"/>
</dbReference>
<evidence type="ECO:0000256" key="3">
    <source>
        <dbReference type="ARBA" id="ARBA00022840"/>
    </source>
</evidence>
<evidence type="ECO:0000256" key="7">
    <source>
        <dbReference type="RuleBase" id="RU000304"/>
    </source>
</evidence>
<dbReference type="AlphaFoldDB" id="A0A1J4JNE8"/>
<keyword evidence="11" id="KW-1185">Reference proteome</keyword>
<keyword evidence="2 6" id="KW-0547">Nucleotide-binding</keyword>
<dbReference type="Proteomes" id="UP000179807">
    <property type="component" value="Unassembled WGS sequence"/>
</dbReference>
<dbReference type="InterPro" id="IPR017441">
    <property type="entry name" value="Protein_kinase_ATP_BS"/>
</dbReference>
<evidence type="ECO:0000259" key="8">
    <source>
        <dbReference type="PROSITE" id="PS50011"/>
    </source>
</evidence>
<feature type="domain" description="UBA" evidence="9">
    <location>
        <begin position="279"/>
        <end position="320"/>
    </location>
</feature>
<accession>A0A1J4JNE8</accession>
<organism evidence="10 11">
    <name type="scientific">Tritrichomonas foetus</name>
    <dbReference type="NCBI Taxonomy" id="1144522"/>
    <lineage>
        <taxon>Eukaryota</taxon>
        <taxon>Metamonada</taxon>
        <taxon>Parabasalia</taxon>
        <taxon>Tritrichomonadida</taxon>
        <taxon>Tritrichomonadidae</taxon>
        <taxon>Tritrichomonas</taxon>
    </lineage>
</organism>
<dbReference type="PROSITE" id="PS50011">
    <property type="entry name" value="PROTEIN_KINASE_DOM"/>
    <property type="match status" value="1"/>
</dbReference>
<reference evidence="10" key="1">
    <citation type="submission" date="2016-10" db="EMBL/GenBank/DDBJ databases">
        <authorList>
            <person name="Benchimol M."/>
            <person name="Almeida L.G."/>
            <person name="Vasconcelos A.T."/>
            <person name="Perreira-Neves A."/>
            <person name="Rosa I.A."/>
            <person name="Tasca T."/>
            <person name="Bogo M.R."/>
            <person name="de Souza W."/>
        </authorList>
    </citation>
    <scope>NUCLEOTIDE SEQUENCE [LARGE SCALE GENOMIC DNA]</scope>
    <source>
        <strain evidence="10">K</strain>
    </source>
</reference>
<dbReference type="PROSITE" id="PS00107">
    <property type="entry name" value="PROTEIN_KINASE_ATP"/>
    <property type="match status" value="1"/>
</dbReference>
<dbReference type="GO" id="GO:0005524">
    <property type="term" value="F:ATP binding"/>
    <property type="evidence" value="ECO:0007669"/>
    <property type="project" value="UniProtKB-UniRule"/>
</dbReference>
<evidence type="ECO:0000256" key="1">
    <source>
        <dbReference type="ARBA" id="ARBA00012513"/>
    </source>
</evidence>
<evidence type="ECO:0000256" key="4">
    <source>
        <dbReference type="ARBA" id="ARBA00047899"/>
    </source>
</evidence>
<dbReference type="FunFam" id="1.10.510.10:FF:000592">
    <property type="entry name" value="CAMK family protein kinase"/>
    <property type="match status" value="1"/>
</dbReference>
<evidence type="ECO:0000259" key="9">
    <source>
        <dbReference type="PROSITE" id="PS50030"/>
    </source>
</evidence>
<feature type="domain" description="Protein kinase" evidence="8">
    <location>
        <begin position="12"/>
        <end position="260"/>
    </location>
</feature>
<name>A0A1J4JNE8_9EUKA</name>
<dbReference type="CDD" id="cd14003">
    <property type="entry name" value="STKc_AMPK-like"/>
    <property type="match status" value="1"/>
</dbReference>
<keyword evidence="10" id="KW-0418">Kinase</keyword>
<dbReference type="OrthoDB" id="68483at2759"/>
<dbReference type="Pfam" id="PF00069">
    <property type="entry name" value="Pkinase"/>
    <property type="match status" value="1"/>
</dbReference>
<dbReference type="GO" id="GO:0035556">
    <property type="term" value="P:intracellular signal transduction"/>
    <property type="evidence" value="ECO:0007669"/>
    <property type="project" value="TreeGrafter"/>
</dbReference>
<dbReference type="PROSITE" id="PS50030">
    <property type="entry name" value="UBA"/>
    <property type="match status" value="1"/>
</dbReference>
<dbReference type="InterPro" id="IPR015940">
    <property type="entry name" value="UBA"/>
</dbReference>
<dbReference type="PANTHER" id="PTHR24346:SF30">
    <property type="entry name" value="MATERNAL EMBRYONIC LEUCINE ZIPPER KINASE"/>
    <property type="match status" value="1"/>
</dbReference>
<comment type="caution">
    <text evidence="10">The sequence shown here is derived from an EMBL/GenBank/DDBJ whole genome shotgun (WGS) entry which is preliminary data.</text>
</comment>
<dbReference type="CDD" id="cd14335">
    <property type="entry name" value="UBA_SnRK1_plant"/>
    <property type="match status" value="1"/>
</dbReference>
<dbReference type="SUPFAM" id="SSF56112">
    <property type="entry name" value="Protein kinase-like (PK-like)"/>
    <property type="match status" value="1"/>
</dbReference>
<feature type="binding site" evidence="6">
    <location>
        <position position="41"/>
    </location>
    <ligand>
        <name>ATP</name>
        <dbReference type="ChEBI" id="CHEBI:30616"/>
    </ligand>
</feature>
<comment type="similarity">
    <text evidence="7">Belongs to the protein kinase superfamily.</text>
</comment>
<dbReference type="EC" id="2.7.11.1" evidence="1"/>
<evidence type="ECO:0000256" key="5">
    <source>
        <dbReference type="ARBA" id="ARBA00048679"/>
    </source>
</evidence>
<evidence type="ECO:0000313" key="10">
    <source>
        <dbReference type="EMBL" id="OHT00649.1"/>
    </source>
</evidence>
<dbReference type="RefSeq" id="XP_068353785.1">
    <property type="nucleotide sequence ID" value="XM_068508593.1"/>
</dbReference>
<comment type="catalytic activity">
    <reaction evidence="4">
        <text>L-threonyl-[protein] + ATP = O-phospho-L-threonyl-[protein] + ADP + H(+)</text>
        <dbReference type="Rhea" id="RHEA:46608"/>
        <dbReference type="Rhea" id="RHEA-COMP:11060"/>
        <dbReference type="Rhea" id="RHEA-COMP:11605"/>
        <dbReference type="ChEBI" id="CHEBI:15378"/>
        <dbReference type="ChEBI" id="CHEBI:30013"/>
        <dbReference type="ChEBI" id="CHEBI:30616"/>
        <dbReference type="ChEBI" id="CHEBI:61977"/>
        <dbReference type="ChEBI" id="CHEBI:456216"/>
        <dbReference type="EC" id="2.7.11.1"/>
    </reaction>
</comment>
<sequence length="411" mass="46991">MSIEPGSAVGNYRILNPLGTGGTASVWCAVHLKTGVNVAIKIFEKNAINQEKFFREVKLHQSIENPLISSLFDVLEDDDFYYVVVELAERGNFVEMVNNLTRIPEEKAKQYFAQLIFTIEYLHENGIAHRDIKCENIMVDKYDNIKLIDFGLSKSFTDENNFMSTPCGTAPYAAPELIRGELYTAKTDIWSCGIWLYTIVCGILPFQDQTHKKLMNKILYSDPPIPQDLSSNLFDMISRLLCKNPKNRITIEEIKNHPWFPRNEYIILSKFTKIVSSQKLDSEIVEQMIKYGFDVSHLEESLKNKELNDLTASYKMLLTARIKEKLHTKQASSMSNLKTGAVSFTTVVVARRKSRGAEVPMRRVLSLTKPTFVGNDNRKSLLFKSPKPHRMSFQRGVVPKTTLLNRYNITD</sequence>